<feature type="domain" description="Stealth protein CR1 conserved region 1" evidence="5">
    <location>
        <begin position="198"/>
        <end position="222"/>
    </location>
</feature>
<keyword evidence="8" id="KW-1185">Reference proteome</keyword>
<dbReference type="InterPro" id="IPR021520">
    <property type="entry name" value="Stealth_CR2"/>
</dbReference>
<dbReference type="EMBL" id="AQGS01000538">
    <property type="protein sequence ID" value="EPS38660.1"/>
    <property type="molecule type" value="Genomic_DNA"/>
</dbReference>
<dbReference type="OrthoDB" id="263283at2759"/>
<comment type="caution">
    <text evidence="7">The sequence shown here is derived from an EMBL/GenBank/DDBJ whole genome shotgun (WGS) entry which is preliminary data.</text>
</comment>
<keyword evidence="3" id="KW-0472">Membrane</keyword>
<evidence type="ECO:0000313" key="7">
    <source>
        <dbReference type="EMBL" id="EPS38660.1"/>
    </source>
</evidence>
<dbReference type="InterPro" id="IPR031358">
    <property type="entry name" value="Stealth_CR1"/>
</dbReference>
<proteinExistence type="inferred from homology"/>
<dbReference type="Pfam" id="PF17102">
    <property type="entry name" value="Stealth_CR3"/>
    <property type="match status" value="1"/>
</dbReference>
<reference evidence="8" key="2">
    <citation type="submission" date="2013-04" db="EMBL/GenBank/DDBJ databases">
        <title>Genomic mechanisms accounting for the adaptation to parasitism in nematode-trapping fungi.</title>
        <authorList>
            <person name="Ahren D.G."/>
        </authorList>
    </citation>
    <scope>NUCLEOTIDE SEQUENCE [LARGE SCALE GENOMIC DNA]</scope>
    <source>
        <strain evidence="8">CBS 200.50</strain>
    </source>
</reference>
<evidence type="ECO:0000313" key="8">
    <source>
        <dbReference type="Proteomes" id="UP000015100"/>
    </source>
</evidence>
<dbReference type="AlphaFoldDB" id="S8A6M4"/>
<evidence type="ECO:0000259" key="5">
    <source>
        <dbReference type="Pfam" id="PF17101"/>
    </source>
</evidence>
<dbReference type="GO" id="GO:0046835">
    <property type="term" value="P:carbohydrate phosphorylation"/>
    <property type="evidence" value="ECO:0007669"/>
    <property type="project" value="TreeGrafter"/>
</dbReference>
<evidence type="ECO:0000259" key="4">
    <source>
        <dbReference type="Pfam" id="PF11380"/>
    </source>
</evidence>
<evidence type="ECO:0000256" key="1">
    <source>
        <dbReference type="ARBA" id="ARBA00007583"/>
    </source>
</evidence>
<keyword evidence="3" id="KW-1133">Transmembrane helix</keyword>
<keyword evidence="3" id="KW-0812">Transmembrane</keyword>
<feature type="transmembrane region" description="Helical" evidence="3">
    <location>
        <begin position="54"/>
        <end position="72"/>
    </location>
</feature>
<feature type="domain" description="Stealth protein CR2 conserved region 2" evidence="4">
    <location>
        <begin position="286"/>
        <end position="361"/>
    </location>
</feature>
<dbReference type="PANTHER" id="PTHR24045">
    <property type="match status" value="1"/>
</dbReference>
<reference evidence="7 8" key="1">
    <citation type="journal article" date="2013" name="PLoS Genet.">
        <title>Genomic mechanisms accounting for the adaptation to parasitism in nematode-trapping fungi.</title>
        <authorList>
            <person name="Meerupati T."/>
            <person name="Andersson K.M."/>
            <person name="Friman E."/>
            <person name="Kumar D."/>
            <person name="Tunlid A."/>
            <person name="Ahren D."/>
        </authorList>
    </citation>
    <scope>NUCLEOTIDE SEQUENCE [LARGE SCALE GENOMIC DNA]</scope>
    <source>
        <strain evidence="7 8">CBS 200.50</strain>
    </source>
</reference>
<evidence type="ECO:0000256" key="3">
    <source>
        <dbReference type="SAM" id="Phobius"/>
    </source>
</evidence>
<gene>
    <name evidence="7" type="ORF">H072_7635</name>
</gene>
<protein>
    <recommendedName>
        <fullName evidence="9">Stealth protein CR3 conserved region 3 domain-containing protein</fullName>
    </recommendedName>
</protein>
<evidence type="ECO:0008006" key="9">
    <source>
        <dbReference type="Google" id="ProtNLM"/>
    </source>
</evidence>
<dbReference type="Proteomes" id="UP000015100">
    <property type="component" value="Unassembled WGS sequence"/>
</dbReference>
<keyword evidence="2" id="KW-0808">Transferase</keyword>
<evidence type="ECO:0000259" key="6">
    <source>
        <dbReference type="Pfam" id="PF17102"/>
    </source>
</evidence>
<dbReference type="HOGENOM" id="CLU_371700_0_0_1"/>
<evidence type="ECO:0000256" key="2">
    <source>
        <dbReference type="ARBA" id="ARBA00022679"/>
    </source>
</evidence>
<dbReference type="STRING" id="1284197.S8A6M4"/>
<name>S8A6M4_DACHA</name>
<organism evidence="7 8">
    <name type="scientific">Dactylellina haptotyla (strain CBS 200.50)</name>
    <name type="common">Nematode-trapping fungus</name>
    <name type="synonym">Monacrosporium haptotylum</name>
    <dbReference type="NCBI Taxonomy" id="1284197"/>
    <lineage>
        <taxon>Eukaryota</taxon>
        <taxon>Fungi</taxon>
        <taxon>Dikarya</taxon>
        <taxon>Ascomycota</taxon>
        <taxon>Pezizomycotina</taxon>
        <taxon>Orbiliomycetes</taxon>
        <taxon>Orbiliales</taxon>
        <taxon>Orbiliaceae</taxon>
        <taxon>Dactylellina</taxon>
    </lineage>
</organism>
<comment type="similarity">
    <text evidence="1">Belongs to the stealth family.</text>
</comment>
<dbReference type="GO" id="GO:0005794">
    <property type="term" value="C:Golgi apparatus"/>
    <property type="evidence" value="ECO:0007669"/>
    <property type="project" value="TreeGrafter"/>
</dbReference>
<feature type="domain" description="Stealth protein CR3 conserved region 3" evidence="6">
    <location>
        <begin position="418"/>
        <end position="467"/>
    </location>
</feature>
<dbReference type="InterPro" id="IPR047141">
    <property type="entry name" value="Stealth"/>
</dbReference>
<accession>S8A6M4</accession>
<dbReference type="InterPro" id="IPR031357">
    <property type="entry name" value="Stealth_CR3"/>
</dbReference>
<dbReference type="eggNOG" id="ENOG502QQMR">
    <property type="taxonomic scope" value="Eukaryota"/>
</dbReference>
<dbReference type="PANTHER" id="PTHR24045:SF0">
    <property type="entry name" value="N-ACETYLGLUCOSAMINE-1-PHOSPHOTRANSFERASE SUBUNITS ALPHA_BETA"/>
    <property type="match status" value="1"/>
</dbReference>
<sequence length="732" mass="83502">MALQILQFVTKPALRTIRRLSEVLPTSGFSTGYQPLPQSIPIFKQTRGTDKRRVVLLASVSACSVLLLYAFFDYNTDQHLVPKWGRYEVDSFLGPAYPLGRIVSGSEWSTFTFGSREIPAPPPEPPGSMVLTVVPPSKWIDCPAARDFIKSLPEVTFVSFQEVTGQSGEREELLWLDEWISKGTIMTTRQKPQPPVLDVVYTWVNGSSQTFQKAKDKIESKSRLTKIPDYVEDSLNRHHDWDELRYSIRSIETFFERNEKGLVKSPNPLGNITIISTIHSDDPSHPQTPLWLKQGPDNSVKVISQESLLSSPLNNTCAMDTFSSCSVEARLDRLPEVSDKFVSLSDDMFLSNQHSAADIYSPLYGLAFTFDYDWSHFTLDYPPAFGPIEHKHGELPYLYLSAYLLHVRFGWEFRSYTKHTIHPMSKSILQELRSTFPSAFELSSAQRFRGESPSIHLWFLFYWYVIERHRESLIWSYLFGVLQDDETETVNIADLRTRLSSIDTSTSFNRTSLLPEIVNMAYQNASIEPNRASRSLWSSADGPVWLSSENERDLAPRFDEKFLAKVPFEEPRQLKPCEIRPECFEFGTGQPGNVSTEVIFEKWRKDDRSCGDCMINALLRESGSIGLSSFLPSDPKKRGTALRAIHRYTHTISRVDARYGMMDSVQTVTDLTNQWIEEKPGEVCFNDHFHSQDSTEISLFAEKAKGKHALVLNLQSHPQLLELLTNALNRFL</sequence>
<dbReference type="Pfam" id="PF17101">
    <property type="entry name" value="Stealth_CR1"/>
    <property type="match status" value="1"/>
</dbReference>
<dbReference type="GO" id="GO:0003976">
    <property type="term" value="F:UDP-N-acetylglucosamine-lysosomal-enzyme N-acetylglucosaminephosphotransferase activity"/>
    <property type="evidence" value="ECO:0007669"/>
    <property type="project" value="TreeGrafter"/>
</dbReference>
<dbReference type="OMA" id="ALLWSYI"/>
<dbReference type="Pfam" id="PF11380">
    <property type="entry name" value="Stealth_CR2"/>
    <property type="match status" value="1"/>
</dbReference>